<evidence type="ECO:0000256" key="1">
    <source>
        <dbReference type="SAM" id="MobiDB-lite"/>
    </source>
</evidence>
<dbReference type="GO" id="GO:0006941">
    <property type="term" value="P:striated muscle contraction"/>
    <property type="evidence" value="ECO:0007669"/>
    <property type="project" value="TreeGrafter"/>
</dbReference>
<evidence type="ECO:0008006" key="4">
    <source>
        <dbReference type="Google" id="ProtNLM"/>
    </source>
</evidence>
<dbReference type="GO" id="GO:0034704">
    <property type="term" value="C:calcium channel complex"/>
    <property type="evidence" value="ECO:0007669"/>
    <property type="project" value="TreeGrafter"/>
</dbReference>
<dbReference type="InterPro" id="IPR015925">
    <property type="entry name" value="Ryanodine_IP3_receptor"/>
</dbReference>
<dbReference type="GO" id="GO:0042383">
    <property type="term" value="C:sarcolemma"/>
    <property type="evidence" value="ECO:0007669"/>
    <property type="project" value="TreeGrafter"/>
</dbReference>
<feature type="region of interest" description="Disordered" evidence="1">
    <location>
        <begin position="430"/>
        <end position="474"/>
    </location>
</feature>
<name>A0A8C3XG13_9PASS</name>
<feature type="compositionally biased region" description="Pro residues" evidence="1">
    <location>
        <begin position="351"/>
        <end position="363"/>
    </location>
</feature>
<dbReference type="GO" id="GO:0033017">
    <property type="term" value="C:sarcoplasmic reticulum membrane"/>
    <property type="evidence" value="ECO:0007669"/>
    <property type="project" value="TreeGrafter"/>
</dbReference>
<evidence type="ECO:0000313" key="3">
    <source>
        <dbReference type="Proteomes" id="UP000694396"/>
    </source>
</evidence>
<reference evidence="2" key="1">
    <citation type="submission" date="2025-08" db="UniProtKB">
        <authorList>
            <consortium name="Ensembl"/>
        </authorList>
    </citation>
    <scope>IDENTIFICATION</scope>
</reference>
<reference evidence="2" key="2">
    <citation type="submission" date="2025-09" db="UniProtKB">
        <authorList>
            <consortium name="Ensembl"/>
        </authorList>
    </citation>
    <scope>IDENTIFICATION</scope>
</reference>
<dbReference type="GO" id="GO:0030018">
    <property type="term" value="C:Z disc"/>
    <property type="evidence" value="ECO:0007669"/>
    <property type="project" value="TreeGrafter"/>
</dbReference>
<sequence length="474" mass="51933">MPVAFLEPQLNHLNPSSVYSTKSARERALLGLPSRVEELCPDLPDLERLMGDIGGLADSGARYTEMPHVIEVTLPMLCHYLPRWWERGPDATPQGPWATDVTGHHLNALLGHILRIVVNNLGIDEASWMKRLAVFAQPIVSKARPELLRSHFIPTLGRLRKRAGKVVAEEEQLRLEGKAEAEDAELLIRDEFSVLCRDLYALYPLLIRYVDNSRAKWLTEPNEDAEELFRMVGEVFIYWSKSHNFKREEQNFVVQNEINNMSFLTADSKSKMAKSGDGQGGGSEQERSKKRRRGDRYSVHTSLIVATLKKMLPIGLNMCSPADQELIALAKGRYALVGPLGTPGDTWGTPGNPPKSPRDPPMSPGLGDKPLGLGTRCWPRGATLGGTPGDTWEPPETPPGPTNVPWVWGQTPGVGDLALAKGRHALAGGWGHLRTPGDTWGPSRAQAQGFGDTPCGLGAPPEVSPVSPPAEGHR</sequence>
<dbReference type="PANTHER" id="PTHR46399:SF10">
    <property type="entry name" value="RYANODINE RECEPTOR 1"/>
    <property type="match status" value="1"/>
</dbReference>
<evidence type="ECO:0000313" key="2">
    <source>
        <dbReference type="Ensembl" id="ENSCRFP00000017111.1"/>
    </source>
</evidence>
<dbReference type="PANTHER" id="PTHR46399">
    <property type="entry name" value="B30.2/SPRY DOMAIN-CONTAINING PROTEIN"/>
    <property type="match status" value="1"/>
</dbReference>
<dbReference type="GO" id="GO:0005790">
    <property type="term" value="C:smooth endoplasmic reticulum"/>
    <property type="evidence" value="ECO:0007669"/>
    <property type="project" value="TreeGrafter"/>
</dbReference>
<dbReference type="Ensembl" id="ENSCRFT00000017705.1">
    <property type="protein sequence ID" value="ENSCRFP00000017111.1"/>
    <property type="gene ID" value="ENSCRFG00000013044.1"/>
</dbReference>
<protein>
    <recommendedName>
        <fullName evidence="4">Ryanodine receptor 1</fullName>
    </recommendedName>
</protein>
<dbReference type="AlphaFoldDB" id="A0A8C3XG13"/>
<keyword evidence="3" id="KW-1185">Reference proteome</keyword>
<dbReference type="GO" id="GO:0005219">
    <property type="term" value="F:ryanodine-sensitive calcium-release channel activity"/>
    <property type="evidence" value="ECO:0007669"/>
    <property type="project" value="TreeGrafter"/>
</dbReference>
<accession>A0A8C3XG13</accession>
<feature type="region of interest" description="Disordered" evidence="1">
    <location>
        <begin position="269"/>
        <end position="296"/>
    </location>
</feature>
<feature type="region of interest" description="Disordered" evidence="1">
    <location>
        <begin position="341"/>
        <end position="406"/>
    </location>
</feature>
<dbReference type="Proteomes" id="UP000694396">
    <property type="component" value="Unplaced"/>
</dbReference>
<organism evidence="2 3">
    <name type="scientific">Cyanoderma ruficeps</name>
    <name type="common">rufous-capped babbler</name>
    <dbReference type="NCBI Taxonomy" id="181631"/>
    <lineage>
        <taxon>Eukaryota</taxon>
        <taxon>Metazoa</taxon>
        <taxon>Chordata</taxon>
        <taxon>Craniata</taxon>
        <taxon>Vertebrata</taxon>
        <taxon>Euteleostomi</taxon>
        <taxon>Archelosauria</taxon>
        <taxon>Archosauria</taxon>
        <taxon>Dinosauria</taxon>
        <taxon>Saurischia</taxon>
        <taxon>Theropoda</taxon>
        <taxon>Coelurosauria</taxon>
        <taxon>Aves</taxon>
        <taxon>Neognathae</taxon>
        <taxon>Neoaves</taxon>
        <taxon>Telluraves</taxon>
        <taxon>Australaves</taxon>
        <taxon>Passeriformes</taxon>
        <taxon>Sylvioidea</taxon>
        <taxon>Timaliidae</taxon>
        <taxon>Cyanoderma</taxon>
    </lineage>
</organism>
<proteinExistence type="predicted"/>
<dbReference type="GO" id="GO:0014808">
    <property type="term" value="P:release of sequestered calcium ion into cytosol by sarcoplasmic reticulum"/>
    <property type="evidence" value="ECO:0007669"/>
    <property type="project" value="TreeGrafter"/>
</dbReference>